<dbReference type="AlphaFoldDB" id="A0A4V2ES57"/>
<dbReference type="GO" id="GO:0043531">
    <property type="term" value="F:ADP binding"/>
    <property type="evidence" value="ECO:0007669"/>
    <property type="project" value="InterPro"/>
</dbReference>
<dbReference type="InterPro" id="IPR058852">
    <property type="entry name" value="HTH_77"/>
</dbReference>
<keyword evidence="2" id="KW-0723">Serine/threonine-protein kinase</keyword>
<dbReference type="SUPFAM" id="SSF48452">
    <property type="entry name" value="TPR-like"/>
    <property type="match status" value="1"/>
</dbReference>
<dbReference type="InterPro" id="IPR016032">
    <property type="entry name" value="Sig_transdc_resp-reg_C-effctor"/>
</dbReference>
<dbReference type="InterPro" id="IPR000792">
    <property type="entry name" value="Tscrpt_reg_LuxR_C"/>
</dbReference>
<reference evidence="2 3" key="1">
    <citation type="submission" date="2019-02" db="EMBL/GenBank/DDBJ databases">
        <title>Genomic Encyclopedia of Type Strains, Phase IV (KMG-IV): sequencing the most valuable type-strain genomes for metagenomic binning, comparative biology and taxonomic classification.</title>
        <authorList>
            <person name="Goeker M."/>
        </authorList>
    </citation>
    <scope>NUCLEOTIDE SEQUENCE [LARGE SCALE GENOMIC DNA]</scope>
    <source>
        <strain evidence="2 3">DSM 101727</strain>
    </source>
</reference>
<dbReference type="PANTHER" id="PTHR47691">
    <property type="entry name" value="REGULATOR-RELATED"/>
    <property type="match status" value="1"/>
</dbReference>
<comment type="caution">
    <text evidence="2">The sequence shown here is derived from an EMBL/GenBank/DDBJ whole genome shotgun (WGS) entry which is preliminary data.</text>
</comment>
<dbReference type="Gene3D" id="1.10.10.10">
    <property type="entry name" value="Winged helix-like DNA-binding domain superfamily/Winged helix DNA-binding domain"/>
    <property type="match status" value="1"/>
</dbReference>
<evidence type="ECO:0000313" key="3">
    <source>
        <dbReference type="Proteomes" id="UP000294257"/>
    </source>
</evidence>
<dbReference type="EMBL" id="SGWQ01000007">
    <property type="protein sequence ID" value="RZS36413.1"/>
    <property type="molecule type" value="Genomic_DNA"/>
</dbReference>
<dbReference type="Pfam" id="PF00196">
    <property type="entry name" value="GerE"/>
    <property type="match status" value="1"/>
</dbReference>
<dbReference type="SMART" id="SM00421">
    <property type="entry name" value="HTH_LUXR"/>
    <property type="match status" value="1"/>
</dbReference>
<accession>A0A4V2ES57</accession>
<dbReference type="PRINTS" id="PR00038">
    <property type="entry name" value="HTHLUXR"/>
</dbReference>
<keyword evidence="2" id="KW-0418">Kinase</keyword>
<dbReference type="PROSITE" id="PS50043">
    <property type="entry name" value="HTH_LUXR_2"/>
    <property type="match status" value="1"/>
</dbReference>
<dbReference type="GO" id="GO:0003677">
    <property type="term" value="F:DNA binding"/>
    <property type="evidence" value="ECO:0007669"/>
    <property type="project" value="InterPro"/>
</dbReference>
<gene>
    <name evidence="2" type="ORF">EV193_10794</name>
</gene>
<dbReference type="SUPFAM" id="SSF46894">
    <property type="entry name" value="C-terminal effector domain of the bipartite response regulators"/>
    <property type="match status" value="1"/>
</dbReference>
<name>A0A4V2ES57_9PSEU</name>
<dbReference type="InterPro" id="IPR036388">
    <property type="entry name" value="WH-like_DNA-bd_sf"/>
</dbReference>
<dbReference type="SUPFAM" id="SSF52540">
    <property type="entry name" value="P-loop containing nucleoside triphosphate hydrolases"/>
    <property type="match status" value="1"/>
</dbReference>
<dbReference type="Gene3D" id="3.40.50.300">
    <property type="entry name" value="P-loop containing nucleotide triphosphate hydrolases"/>
    <property type="match status" value="1"/>
</dbReference>
<dbReference type="InterPro" id="IPR027417">
    <property type="entry name" value="P-loop_NTPase"/>
</dbReference>
<organism evidence="2 3">
    <name type="scientific">Herbihabitans rhizosphaerae</name>
    <dbReference type="NCBI Taxonomy" id="1872711"/>
    <lineage>
        <taxon>Bacteria</taxon>
        <taxon>Bacillati</taxon>
        <taxon>Actinomycetota</taxon>
        <taxon>Actinomycetes</taxon>
        <taxon>Pseudonocardiales</taxon>
        <taxon>Pseudonocardiaceae</taxon>
        <taxon>Herbihabitans</taxon>
    </lineage>
</organism>
<dbReference type="Pfam" id="PF25872">
    <property type="entry name" value="HTH_77"/>
    <property type="match status" value="1"/>
</dbReference>
<dbReference type="InterPro" id="IPR011990">
    <property type="entry name" value="TPR-like_helical_dom_sf"/>
</dbReference>
<keyword evidence="2" id="KW-0808">Transferase</keyword>
<evidence type="ECO:0000259" key="1">
    <source>
        <dbReference type="PROSITE" id="PS50043"/>
    </source>
</evidence>
<dbReference type="Proteomes" id="UP000294257">
    <property type="component" value="Unassembled WGS sequence"/>
</dbReference>
<evidence type="ECO:0000313" key="2">
    <source>
        <dbReference type="EMBL" id="RZS36413.1"/>
    </source>
</evidence>
<dbReference type="CDD" id="cd06170">
    <property type="entry name" value="LuxR_C_like"/>
    <property type="match status" value="1"/>
</dbReference>
<sequence length="775" mass="85224">MVIGVTTCDEAAVGSRDDAMPLEATTYVGRRAEIAEVRRLLGATSTVTLTGPGGVGKSRLARRAVCAVRGMFPDGVVVVKLAELREPALLVSTVAARLGLGDRAAIPMDVIVDHLHQRRMLLLLDNCEHLVDACAGLVDTLVSACPGLVVLATSRQSLGVTGERIMPVPPLEVPQPGGAPADLERYDAVRLLLDRATAVVPSFAITEQNAADVITLCRKLEGLPLAIELAAVRMRVLSVRQLIDRLDKRFAVLTGGNRGGPSRHETMRSLVDWSHELCTEPERLLWARASVFSGGFDLDAAERVCSGDGLDSRHVLDVIDALIDKSILVREEYQGLARYRMLETIRLYGEERLRAADDEQRMRRRHRDWCVELTGRFEAEWIGPDQARWVDMLIREHPNLRRALDFCASDPDEAAVGLSKVLTFKEYWIIRGLTEGRIWLDRLLDVAADDAPGRAHALWSNAFLALVQGDIDAYETHLSDAERVAERTGDEKAVAYVHHVRAYHALIGNDMPNAVELFGKSVAMFRAQGDEAGELWSTYNYGLAISLSGELDRGRRVLRDCIERLTSRGEVFWRSWALWSLAAAEYLRGDVDEAAKAGFEVLRLQRRVHDRVILAFAVTVLAGCAAHNEQPRRAARLLGVAATAWRSFGASPRNYAAFVEPVVSDTELVAGRLGFDQAANEFALGAAMPAEEAMAYVLADGEPAEETAPKNAQGTLTRRENQIAELVAEGLTNKQIAEKLGIARRTAESHVDHILTKLSFTNRAQIAAWVASRRN</sequence>
<protein>
    <submittedName>
        <fullName evidence="2">Non-specific serine/threonine protein kinase</fullName>
    </submittedName>
</protein>
<dbReference type="GO" id="GO:0006355">
    <property type="term" value="P:regulation of DNA-templated transcription"/>
    <property type="evidence" value="ECO:0007669"/>
    <property type="project" value="InterPro"/>
</dbReference>
<keyword evidence="3" id="KW-1185">Reference proteome</keyword>
<dbReference type="GO" id="GO:0004674">
    <property type="term" value="F:protein serine/threonine kinase activity"/>
    <property type="evidence" value="ECO:0007669"/>
    <property type="project" value="UniProtKB-KW"/>
</dbReference>
<dbReference type="PANTHER" id="PTHR47691:SF3">
    <property type="entry name" value="HTH-TYPE TRANSCRIPTIONAL REGULATOR RV0890C-RELATED"/>
    <property type="match status" value="1"/>
</dbReference>
<dbReference type="PRINTS" id="PR00364">
    <property type="entry name" value="DISEASERSIST"/>
</dbReference>
<proteinExistence type="predicted"/>
<dbReference type="Gene3D" id="1.25.40.10">
    <property type="entry name" value="Tetratricopeptide repeat domain"/>
    <property type="match status" value="1"/>
</dbReference>
<feature type="domain" description="HTH luxR-type" evidence="1">
    <location>
        <begin position="709"/>
        <end position="774"/>
    </location>
</feature>